<name>A0A1R2BW15_9CILI</name>
<dbReference type="AlphaFoldDB" id="A0A1R2BW15"/>
<feature type="compositionally biased region" description="Basic and acidic residues" evidence="2">
    <location>
        <begin position="216"/>
        <end position="231"/>
    </location>
</feature>
<gene>
    <name evidence="3" type="ORF">SteCoe_18797</name>
</gene>
<keyword evidence="1" id="KW-0175">Coiled coil</keyword>
<feature type="coiled-coil region" evidence="1">
    <location>
        <begin position="402"/>
        <end position="429"/>
    </location>
</feature>
<evidence type="ECO:0000313" key="3">
    <source>
        <dbReference type="EMBL" id="OMJ80847.1"/>
    </source>
</evidence>
<dbReference type="OrthoDB" id="70300at2759"/>
<keyword evidence="4" id="KW-1185">Reference proteome</keyword>
<dbReference type="PANTHER" id="PTHR37028">
    <property type="entry name" value="UNNAMED PRODUCT-RELATED"/>
    <property type="match status" value="1"/>
</dbReference>
<evidence type="ECO:0000313" key="4">
    <source>
        <dbReference type="Proteomes" id="UP000187209"/>
    </source>
</evidence>
<reference evidence="3 4" key="1">
    <citation type="submission" date="2016-11" db="EMBL/GenBank/DDBJ databases">
        <title>The macronuclear genome of Stentor coeruleus: a giant cell with tiny introns.</title>
        <authorList>
            <person name="Slabodnick M."/>
            <person name="Ruby J.G."/>
            <person name="Reiff S.B."/>
            <person name="Swart E.C."/>
            <person name="Gosai S."/>
            <person name="Prabakaran S."/>
            <person name="Witkowska E."/>
            <person name="Larue G.E."/>
            <person name="Fisher S."/>
            <person name="Freeman R.M."/>
            <person name="Gunawardena J."/>
            <person name="Chu W."/>
            <person name="Stover N.A."/>
            <person name="Gregory B.D."/>
            <person name="Nowacki M."/>
            <person name="Derisi J."/>
            <person name="Roy S.W."/>
            <person name="Marshall W.F."/>
            <person name="Sood P."/>
        </authorList>
    </citation>
    <scope>NUCLEOTIDE SEQUENCE [LARGE SCALE GENOMIC DNA]</scope>
    <source>
        <strain evidence="3">WM001</strain>
    </source>
</reference>
<accession>A0A1R2BW15</accession>
<organism evidence="3 4">
    <name type="scientific">Stentor coeruleus</name>
    <dbReference type="NCBI Taxonomy" id="5963"/>
    <lineage>
        <taxon>Eukaryota</taxon>
        <taxon>Sar</taxon>
        <taxon>Alveolata</taxon>
        <taxon>Ciliophora</taxon>
        <taxon>Postciliodesmatophora</taxon>
        <taxon>Heterotrichea</taxon>
        <taxon>Heterotrichida</taxon>
        <taxon>Stentoridae</taxon>
        <taxon>Stentor</taxon>
    </lineage>
</organism>
<sequence length="468" mass="54756">MSSIAELVELLKEGSISKEQMLEKIYSASFPQKPESTKAIKSLEAPQFKFESGTDFEFNSNDFEDFHPKPTPLFEPSFSVLSPESFINRQLQWDLKKNINQEVLREKKLRIDVKDCTFKPKTNIPSCKFTKETIERLAKTRETTRLLKIKEDQERKRFEEEMKNCTFQPEINRNSSITGSKYLSDTPKKIVLYEQPAFTPKVKGPSKTMSSANEYLKQDPFERLSRPREPYQPEPEESEITENFFKSQIQYPENPGSSFSTRPFFERQALYEIMKQEKKELLQQITSAKPQINERSKKLVTTDFFERNDEMISKKSTPKQHPNEPNFQPKITNMGKMRRNRSVAEMSYGDLKKKNEKLEYLKELQEDKIREVVNPSVFQSKSYANVKSKLQIADDPDSYVERIKSQQRKKELETQIAKEEKIRQELSECTYAPIVIDAPVYVKQIARNMAMIKAELAANTKPKKPDWK</sequence>
<dbReference type="PANTHER" id="PTHR37028:SF4">
    <property type="entry name" value="ALMS MOTIF DOMAIN-CONTAINING PROTEIN"/>
    <property type="match status" value="1"/>
</dbReference>
<dbReference type="Proteomes" id="UP000187209">
    <property type="component" value="Unassembled WGS sequence"/>
</dbReference>
<dbReference type="EMBL" id="MPUH01000405">
    <property type="protein sequence ID" value="OMJ80847.1"/>
    <property type="molecule type" value="Genomic_DNA"/>
</dbReference>
<proteinExistence type="predicted"/>
<feature type="region of interest" description="Disordered" evidence="2">
    <location>
        <begin position="215"/>
        <end position="239"/>
    </location>
</feature>
<protein>
    <submittedName>
        <fullName evidence="3">Uncharacterized protein</fullName>
    </submittedName>
</protein>
<evidence type="ECO:0000256" key="1">
    <source>
        <dbReference type="SAM" id="Coils"/>
    </source>
</evidence>
<comment type="caution">
    <text evidence="3">The sequence shown here is derived from an EMBL/GenBank/DDBJ whole genome shotgun (WGS) entry which is preliminary data.</text>
</comment>
<evidence type="ECO:0000256" key="2">
    <source>
        <dbReference type="SAM" id="MobiDB-lite"/>
    </source>
</evidence>